<gene>
    <name evidence="1" type="ORF">TNIN_493331</name>
</gene>
<dbReference type="AlphaFoldDB" id="A0A8X6JQH2"/>
<dbReference type="EMBL" id="BMAV01026595">
    <property type="protein sequence ID" value="GFS51801.1"/>
    <property type="molecule type" value="Genomic_DNA"/>
</dbReference>
<protein>
    <submittedName>
        <fullName evidence="1">Uncharacterized protein</fullName>
    </submittedName>
</protein>
<organism evidence="1 2">
    <name type="scientific">Trichonephila inaurata madagascariensis</name>
    <dbReference type="NCBI Taxonomy" id="2747483"/>
    <lineage>
        <taxon>Eukaryota</taxon>
        <taxon>Metazoa</taxon>
        <taxon>Ecdysozoa</taxon>
        <taxon>Arthropoda</taxon>
        <taxon>Chelicerata</taxon>
        <taxon>Arachnida</taxon>
        <taxon>Araneae</taxon>
        <taxon>Araneomorphae</taxon>
        <taxon>Entelegynae</taxon>
        <taxon>Araneoidea</taxon>
        <taxon>Nephilidae</taxon>
        <taxon>Trichonephila</taxon>
        <taxon>Trichonephila inaurata</taxon>
    </lineage>
</organism>
<comment type="caution">
    <text evidence="1">The sequence shown here is derived from an EMBL/GenBank/DDBJ whole genome shotgun (WGS) entry which is preliminary data.</text>
</comment>
<evidence type="ECO:0000313" key="2">
    <source>
        <dbReference type="Proteomes" id="UP000886998"/>
    </source>
</evidence>
<proteinExistence type="predicted"/>
<sequence length="90" mass="10451">MKLVSTKFKLELLTSPRPFFSSDSEFVHSKLSFNFASNDSGLFSKLKAPFQGTRSESREEIKQNVMAHLSSLYEILPGEYMRHFEYTSYK</sequence>
<dbReference type="Proteomes" id="UP000886998">
    <property type="component" value="Unassembled WGS sequence"/>
</dbReference>
<keyword evidence="2" id="KW-1185">Reference proteome</keyword>
<evidence type="ECO:0000313" key="1">
    <source>
        <dbReference type="EMBL" id="GFS51801.1"/>
    </source>
</evidence>
<accession>A0A8X6JQH2</accession>
<name>A0A8X6JQH2_9ARAC</name>
<reference evidence="1" key="1">
    <citation type="submission" date="2020-08" db="EMBL/GenBank/DDBJ databases">
        <title>Multicomponent nature underlies the extraordinary mechanical properties of spider dragline silk.</title>
        <authorList>
            <person name="Kono N."/>
            <person name="Nakamura H."/>
            <person name="Mori M."/>
            <person name="Yoshida Y."/>
            <person name="Ohtoshi R."/>
            <person name="Malay A.D."/>
            <person name="Moran D.A.P."/>
            <person name="Tomita M."/>
            <person name="Numata K."/>
            <person name="Arakawa K."/>
        </authorList>
    </citation>
    <scope>NUCLEOTIDE SEQUENCE</scope>
</reference>